<organism evidence="7 8">
    <name type="scientific">Ancylostoma caninum</name>
    <name type="common">Dog hookworm</name>
    <dbReference type="NCBI Taxonomy" id="29170"/>
    <lineage>
        <taxon>Eukaryota</taxon>
        <taxon>Metazoa</taxon>
        <taxon>Ecdysozoa</taxon>
        <taxon>Nematoda</taxon>
        <taxon>Chromadorea</taxon>
        <taxon>Rhabditida</taxon>
        <taxon>Rhabditina</taxon>
        <taxon>Rhabditomorpha</taxon>
        <taxon>Strongyloidea</taxon>
        <taxon>Ancylostomatidae</taxon>
        <taxon>Ancylostomatinae</taxon>
        <taxon>Ancylostoma</taxon>
    </lineage>
</organism>
<feature type="region of interest" description="Disordered" evidence="3">
    <location>
        <begin position="1204"/>
        <end position="1236"/>
    </location>
</feature>
<dbReference type="PROSITE" id="PS50175">
    <property type="entry name" value="ASP_PROT_RETROV"/>
    <property type="match status" value="1"/>
</dbReference>
<dbReference type="GO" id="GO:0004190">
    <property type="term" value="F:aspartic-type endopeptidase activity"/>
    <property type="evidence" value="ECO:0007669"/>
    <property type="project" value="InterPro"/>
</dbReference>
<keyword evidence="8" id="KW-1185">Reference proteome</keyword>
<dbReference type="STRING" id="29170.A0A368GLE2"/>
<proteinExistence type="predicted"/>
<dbReference type="InterPro" id="IPR021109">
    <property type="entry name" value="Peptidase_aspartic_dom_sf"/>
</dbReference>
<dbReference type="OrthoDB" id="5868619at2759"/>
<dbReference type="SMART" id="SM00343">
    <property type="entry name" value="ZnF_C2HC"/>
    <property type="match status" value="2"/>
</dbReference>
<feature type="compositionally biased region" description="Polar residues" evidence="3">
    <location>
        <begin position="139"/>
        <end position="151"/>
    </location>
</feature>
<dbReference type="InterPro" id="IPR001878">
    <property type="entry name" value="Znf_CCHC"/>
</dbReference>
<dbReference type="SUPFAM" id="SSF50630">
    <property type="entry name" value="Acid proteases"/>
    <property type="match status" value="1"/>
</dbReference>
<name>A0A368GLE2_ANCCA</name>
<dbReference type="InterPro" id="IPR040676">
    <property type="entry name" value="DUF5641"/>
</dbReference>
<dbReference type="PROSITE" id="PS50158">
    <property type="entry name" value="ZF_CCHC"/>
    <property type="match status" value="1"/>
</dbReference>
<dbReference type="AlphaFoldDB" id="A0A368GLE2"/>
<feature type="region of interest" description="Disordered" evidence="3">
    <location>
        <begin position="22"/>
        <end position="46"/>
    </location>
</feature>
<evidence type="ECO:0000313" key="8">
    <source>
        <dbReference type="Proteomes" id="UP000252519"/>
    </source>
</evidence>
<dbReference type="Gene3D" id="2.60.98.50">
    <property type="match status" value="1"/>
</dbReference>
<dbReference type="Pfam" id="PF07245">
    <property type="entry name" value="Phlebovirus_G2"/>
    <property type="match status" value="1"/>
</dbReference>
<keyword evidence="2" id="KW-0479">Metal-binding</keyword>
<comment type="caution">
    <text evidence="7">The sequence shown here is derived from an EMBL/GenBank/DDBJ whole genome shotgun (WGS) entry which is preliminary data.</text>
</comment>
<keyword evidence="1" id="KW-0378">Hydrolase</keyword>
<dbReference type="GO" id="GO:0008270">
    <property type="term" value="F:zinc ion binding"/>
    <property type="evidence" value="ECO:0007669"/>
    <property type="project" value="UniProtKB-KW"/>
</dbReference>
<keyword evidence="2" id="KW-0862">Zinc</keyword>
<evidence type="ECO:0000313" key="7">
    <source>
        <dbReference type="EMBL" id="RCN45196.1"/>
    </source>
</evidence>
<keyword evidence="2" id="KW-0863">Zinc-finger</keyword>
<dbReference type="GO" id="GO:0003676">
    <property type="term" value="F:nucleic acid binding"/>
    <property type="evidence" value="ECO:0007669"/>
    <property type="project" value="InterPro"/>
</dbReference>
<evidence type="ECO:0000259" key="5">
    <source>
        <dbReference type="PROSITE" id="PS50158"/>
    </source>
</evidence>
<dbReference type="GO" id="GO:0006508">
    <property type="term" value="P:proteolysis"/>
    <property type="evidence" value="ECO:0007669"/>
    <property type="project" value="InterPro"/>
</dbReference>
<evidence type="ECO:0008006" key="9">
    <source>
        <dbReference type="Google" id="ProtNLM"/>
    </source>
</evidence>
<accession>A0A368GLE2</accession>
<feature type="compositionally biased region" description="Basic and acidic residues" evidence="3">
    <location>
        <begin position="177"/>
        <end position="188"/>
    </location>
</feature>
<gene>
    <name evidence="7" type="ORF">ANCCAN_08769</name>
</gene>
<feature type="transmembrane region" description="Helical" evidence="4">
    <location>
        <begin position="709"/>
        <end position="727"/>
    </location>
</feature>
<feature type="transmembrane region" description="Helical" evidence="4">
    <location>
        <begin position="521"/>
        <end position="540"/>
    </location>
</feature>
<keyword evidence="4" id="KW-0812">Transmembrane</keyword>
<dbReference type="PANTHER" id="PTHR47331">
    <property type="entry name" value="PHD-TYPE DOMAIN-CONTAINING PROTEIN"/>
    <property type="match status" value="1"/>
</dbReference>
<dbReference type="Proteomes" id="UP000252519">
    <property type="component" value="Unassembled WGS sequence"/>
</dbReference>
<evidence type="ECO:0000256" key="2">
    <source>
        <dbReference type="PROSITE-ProRule" id="PRU00047"/>
    </source>
</evidence>
<sequence>MEDILSALDCLLTTDEQINEMVEERNYQDPKEDTRKPTTKNKPFSQSPSACIFCNSTQHRGAACFKYPRIQERRTFLQQHNRCLNCAREGHFATQCPANGCQLCPGKRHHHTICPQRVTTASTPTSSEAPPVNERQKALAQTTAPKKTPSTPIRKAVKQPRVPQIASAHPVQTRTETAQEAKQGKRQDTTVLHSSDGNTAEDDVVLLTGIARVRDDLQDTWTEVEILFDTGADQSFICQSLANELGLTCSSEHNFLMYTFGSDEPKPTQCGLLQLDLWDHQGQRYPVHLCTTAVLIGQEQTVRLSEDDRVFVAQHNLRLSKPTNSHASKPQILLGCDQMWDLLDVALPRNRQQAEEALKTSHQLTERFWSLWSQQYLTSLRESHKLQINSKRSTPRLPTKGTVVLISDPVIPRNAWKLGKITDLKPSATGMIREAELQMPNGRKIRRPINLLIPLELSNTEDTCDHEQHDNSGAEEEISGLVQEPVQHRYDLRPNRRLNYREMETGLSRVNSTTKSLSRSLVALALCTLLVPATATTSTITQTPIQGFMQCVQEGIRLTSSTMKRFELCAADYCVINKSPAIEETIQLPPEITLHEYAVQWKIFDGDHVTLMETTCPPVPFCENVRCWFCTANIFNPECSPVAAIVTIAVILYVAIALLYAVCYIPLTLGKPFRLMLQGMGLCLTTMFALGIKLWMWRRNRTQRGNRRTRIELLLSIVTLLATVAFTQSCQDVDIFQLQTTVCRRSPSKNETCKVDTTQILKMNTFHREACFRITKQGLVIKEIHLEWKRLQLVCDKQTVMFTRHTVQRVIDAKRCPRSGSCTENKCENVNTTTLISELSEGNEFPGLTYCVESCGGPGCGCFYLSSGCLFYRIYATPVNDDIYEIFRCPRWREQVMLQRTVTHLDNSVDESTVVLQPTVPQEIGTMKITLSSITIHPTPALQTSFITDGNDTAIWTDRELPTLQCDSMEAAENLECQMQTNCKCQPAENRVNCACVDKDITKDFHAELQNRLPLRRPWIEFEQHDSVKGAGTVIAVIRTLSTAELIVTINEEFDDTAKEVTESICSVEDTTITGCYHCPQGAVAKIVCVSQEYNTMAAIQCNDTAFTVPCSPRGSPSSLRFSLSKAQVQLQCTSSCGTVKKTFEVTGVLFWTKTILTTAEKIIAGESKLYDEWALPDMPDIGHIVDVITSCLKNGRLLRLPRITRTTSRSRTRDSKAEQDAPGHPQSAGKPTLST</sequence>
<feature type="transmembrane region" description="Helical" evidence="4">
    <location>
        <begin position="642"/>
        <end position="667"/>
    </location>
</feature>
<dbReference type="Pfam" id="PF18701">
    <property type="entry name" value="DUF5641"/>
    <property type="match status" value="1"/>
</dbReference>
<feature type="compositionally biased region" description="Basic and acidic residues" evidence="3">
    <location>
        <begin position="22"/>
        <end position="36"/>
    </location>
</feature>
<dbReference type="PANTHER" id="PTHR47331:SF1">
    <property type="entry name" value="GAG-LIKE PROTEIN"/>
    <property type="match status" value="1"/>
</dbReference>
<feature type="compositionally biased region" description="Low complexity" evidence="3">
    <location>
        <begin position="120"/>
        <end position="131"/>
    </location>
</feature>
<keyword evidence="4" id="KW-1133">Transmembrane helix</keyword>
<dbReference type="InterPro" id="IPR009878">
    <property type="entry name" value="Phlebovirus_G2_fusion"/>
</dbReference>
<feature type="transmembrane region" description="Helical" evidence="4">
    <location>
        <begin position="679"/>
        <end position="697"/>
    </location>
</feature>
<dbReference type="InterPro" id="IPR001995">
    <property type="entry name" value="Peptidase_A2_cat"/>
</dbReference>
<evidence type="ECO:0000259" key="6">
    <source>
        <dbReference type="PROSITE" id="PS50175"/>
    </source>
</evidence>
<evidence type="ECO:0000256" key="4">
    <source>
        <dbReference type="SAM" id="Phobius"/>
    </source>
</evidence>
<keyword evidence="4" id="KW-0472">Membrane</keyword>
<dbReference type="Gene3D" id="2.60.40.3770">
    <property type="match status" value="1"/>
</dbReference>
<feature type="domain" description="Peptidase A2" evidence="6">
    <location>
        <begin position="224"/>
        <end position="237"/>
    </location>
</feature>
<feature type="region of interest" description="Disordered" evidence="3">
    <location>
        <begin position="120"/>
        <end position="197"/>
    </location>
</feature>
<evidence type="ECO:0000256" key="1">
    <source>
        <dbReference type="ARBA" id="ARBA00022801"/>
    </source>
</evidence>
<feature type="domain" description="CCHC-type" evidence="5">
    <location>
        <begin position="82"/>
        <end position="97"/>
    </location>
</feature>
<protein>
    <recommendedName>
        <fullName evidence="9">CCHC-type domain-containing protein</fullName>
    </recommendedName>
</protein>
<evidence type="ECO:0000256" key="3">
    <source>
        <dbReference type="SAM" id="MobiDB-lite"/>
    </source>
</evidence>
<dbReference type="EMBL" id="JOJR01000107">
    <property type="protein sequence ID" value="RCN45196.1"/>
    <property type="molecule type" value="Genomic_DNA"/>
</dbReference>
<reference evidence="7 8" key="1">
    <citation type="submission" date="2014-10" db="EMBL/GenBank/DDBJ databases">
        <title>Draft genome of the hookworm Ancylostoma caninum.</title>
        <authorList>
            <person name="Mitreva M."/>
        </authorList>
    </citation>
    <scope>NUCLEOTIDE SEQUENCE [LARGE SCALE GENOMIC DNA]</scope>
    <source>
        <strain evidence="7 8">Baltimore</strain>
    </source>
</reference>
<feature type="compositionally biased region" description="Basic and acidic residues" evidence="3">
    <location>
        <begin position="1212"/>
        <end position="1222"/>
    </location>
</feature>